<dbReference type="InterPro" id="IPR012347">
    <property type="entry name" value="Ferritin-like"/>
</dbReference>
<name>A0A6G7WGI9_9LACT</name>
<organism evidence="4 5">
    <name type="scientific">Jeotgalibaca porci</name>
    <dbReference type="NCBI Taxonomy" id="1868793"/>
    <lineage>
        <taxon>Bacteria</taxon>
        <taxon>Bacillati</taxon>
        <taxon>Bacillota</taxon>
        <taxon>Bacilli</taxon>
        <taxon>Lactobacillales</taxon>
        <taxon>Carnobacteriaceae</taxon>
        <taxon>Jeotgalibaca</taxon>
    </lineage>
</organism>
<gene>
    <name evidence="4" type="ORF">G7058_04160</name>
</gene>
<evidence type="ECO:0000259" key="3">
    <source>
        <dbReference type="Pfam" id="PF00210"/>
    </source>
</evidence>
<dbReference type="InterPro" id="IPR002177">
    <property type="entry name" value="DPS_DNA-bd"/>
</dbReference>
<dbReference type="Gene3D" id="1.20.1260.10">
    <property type="match status" value="1"/>
</dbReference>
<dbReference type="KEGG" id="jpo:G7058_04160"/>
<dbReference type="Pfam" id="PF00210">
    <property type="entry name" value="Ferritin"/>
    <property type="match status" value="1"/>
</dbReference>
<evidence type="ECO:0000313" key="4">
    <source>
        <dbReference type="EMBL" id="QIK51319.1"/>
    </source>
</evidence>
<proteinExistence type="inferred from homology"/>
<dbReference type="PRINTS" id="PR01346">
    <property type="entry name" value="HELNAPAPROT"/>
</dbReference>
<dbReference type="EMBL" id="CP049889">
    <property type="protein sequence ID" value="QIK51319.1"/>
    <property type="molecule type" value="Genomic_DNA"/>
</dbReference>
<dbReference type="Proteomes" id="UP000501830">
    <property type="component" value="Chromosome"/>
</dbReference>
<evidence type="ECO:0000313" key="5">
    <source>
        <dbReference type="Proteomes" id="UP000501830"/>
    </source>
</evidence>
<accession>A0A6G7WGI9</accession>
<reference evidence="4 5" key="1">
    <citation type="journal article" date="2017" name="Int. J. Syst. Evol. Microbiol.">
        <title>Jeotgalibaca porci sp. nov. and Jeotgalibaca arthritidis sp. nov., isolated from pigs, and emended description of the genus Jeotgalibaca.</title>
        <authorList>
            <person name="Zamora L."/>
            <person name="Perez-Sancho M."/>
            <person name="Dominguez L."/>
            <person name="Fernandez-Garayzabal J.F."/>
            <person name="Vela A.I."/>
        </authorList>
    </citation>
    <scope>NUCLEOTIDE SEQUENCE [LARGE SCALE GENOMIC DNA]</scope>
    <source>
        <strain evidence="4 5">CCUG 69148</strain>
    </source>
</reference>
<dbReference type="PROSITE" id="PS00818">
    <property type="entry name" value="DPS_1"/>
    <property type="match status" value="1"/>
</dbReference>
<dbReference type="CDD" id="cd01043">
    <property type="entry name" value="DPS"/>
    <property type="match status" value="1"/>
</dbReference>
<dbReference type="GO" id="GO:0016722">
    <property type="term" value="F:oxidoreductase activity, acting on metal ions"/>
    <property type="evidence" value="ECO:0007669"/>
    <property type="project" value="InterPro"/>
</dbReference>
<feature type="domain" description="Ferritin/DPS" evidence="3">
    <location>
        <begin position="32"/>
        <end position="171"/>
    </location>
</feature>
<sequence length="187" mass="21807">MPTNKTPQEKYEEELKQEEHDHLHKPTAAAMTNHILANIHTMHVKLHQYHWYVKGPHFFALHEKFEDLYDENEEWFDKLAEVLLANGHKPISTTEKYLKYSSLKEDGADKYLSAERMVENLVDDYRVTLDLTTHTINMAGEAGQFVLEDTLIGYKDAIDKNIWMLQAFLGKETHEGDPAFETDEDDE</sequence>
<dbReference type="SUPFAM" id="SSF47240">
    <property type="entry name" value="Ferritin-like"/>
    <property type="match status" value="1"/>
</dbReference>
<dbReference type="InterPro" id="IPR023188">
    <property type="entry name" value="DPS_DNA-bd_CS"/>
</dbReference>
<dbReference type="GeneID" id="94552460"/>
<evidence type="ECO:0000256" key="1">
    <source>
        <dbReference type="ARBA" id="ARBA00009497"/>
    </source>
</evidence>
<evidence type="ECO:0000256" key="2">
    <source>
        <dbReference type="RuleBase" id="RU003875"/>
    </source>
</evidence>
<protein>
    <submittedName>
        <fullName evidence="4">DNA starvation/stationary phase protection protein</fullName>
    </submittedName>
</protein>
<dbReference type="AlphaFoldDB" id="A0A6G7WGI9"/>
<dbReference type="GO" id="GO:0008199">
    <property type="term" value="F:ferric iron binding"/>
    <property type="evidence" value="ECO:0007669"/>
    <property type="project" value="InterPro"/>
</dbReference>
<dbReference type="PANTHER" id="PTHR42932">
    <property type="entry name" value="GENERAL STRESS PROTEIN 20U"/>
    <property type="match status" value="1"/>
</dbReference>
<comment type="similarity">
    <text evidence="1 2">Belongs to the Dps family.</text>
</comment>
<dbReference type="InterPro" id="IPR009078">
    <property type="entry name" value="Ferritin-like_SF"/>
</dbReference>
<keyword evidence="5" id="KW-1185">Reference proteome</keyword>
<dbReference type="PANTHER" id="PTHR42932:SF1">
    <property type="entry name" value="GENERAL STRESS PROTEIN 20U"/>
    <property type="match status" value="1"/>
</dbReference>
<dbReference type="RefSeq" id="WP_166062373.1">
    <property type="nucleotide sequence ID" value="NZ_CP049889.1"/>
</dbReference>
<dbReference type="InterPro" id="IPR008331">
    <property type="entry name" value="Ferritin_DPS_dom"/>
</dbReference>